<dbReference type="SUPFAM" id="SSF49764">
    <property type="entry name" value="HSP20-like chaperones"/>
    <property type="match status" value="1"/>
</dbReference>
<keyword evidence="2" id="KW-0167">Capsid protein</keyword>
<dbReference type="EMBL" id="LKPO01000026">
    <property type="protein sequence ID" value="OLF87946.1"/>
    <property type="molecule type" value="Genomic_DNA"/>
</dbReference>
<proteinExistence type="predicted"/>
<evidence type="ECO:0000313" key="3">
    <source>
        <dbReference type="Proteomes" id="UP000185604"/>
    </source>
</evidence>
<dbReference type="GeneID" id="56671717"/>
<evidence type="ECO:0000313" key="2">
    <source>
        <dbReference type="EMBL" id="OLF87946.1"/>
    </source>
</evidence>
<sequence length="135" mass="15897">MTNTKRFDSADFDKEWMKQFVDDPFLLYDETFPIDLYETSTEYIIEADLSRLNARHLDMTFSGYDFKLAVKTDEQHYEKSLMLPFFLNDKQIEAECENSILAVKINKEASQDEVSLSFHIPFISYMHNKQNPDSA</sequence>
<dbReference type="EMBL" id="JARAFO010000006">
    <property type="protein sequence ID" value="MDE1451477.1"/>
    <property type="molecule type" value="Genomic_DNA"/>
</dbReference>
<dbReference type="AlphaFoldDB" id="A0A6N2F5W9"/>
<reference evidence="1" key="2">
    <citation type="submission" date="2022-12" db="EMBL/GenBank/DDBJ databases">
        <title>Draft Genome Sequences of Bacillus licheniformis and Bacillus paralicheniformis strains isolated from Irish skim milk powders.</title>
        <authorList>
            <person name="Lourenco A."/>
            <person name="Li F."/>
            <person name="Geraldine D."/>
            <person name="Tobin J.T."/>
            <person name="Butler F."/>
            <person name="Jordan K."/>
            <person name="Obrien T."/>
        </authorList>
    </citation>
    <scope>NUCLEOTIDE SEQUENCE</scope>
    <source>
        <strain evidence="1">3370</strain>
    </source>
</reference>
<protein>
    <submittedName>
        <fullName evidence="1">Hsp20/alpha crystallin family protein</fullName>
    </submittedName>
    <submittedName>
        <fullName evidence="2">Spore coat protein M</fullName>
    </submittedName>
</protein>
<dbReference type="Gene3D" id="2.60.40.790">
    <property type="match status" value="1"/>
</dbReference>
<name>A0A6N2F5W9_9BACI</name>
<reference evidence="2 3" key="1">
    <citation type="journal article" date="2016" name="Front. Microbiol.">
        <title>High-Level Heat Resistance of Spores of Bacillus amyloliquefaciens and Bacillus licheniformis Results from the Presence of a spoVA Operon in a Tn1546 Transposon.</title>
        <authorList>
            <person name="Berendsen E.M."/>
            <person name="Koning R.A."/>
            <person name="Boekhorst J."/>
            <person name="de Jong A."/>
            <person name="Kuipers O.P."/>
            <person name="Wells-Bennik M.H."/>
        </authorList>
    </citation>
    <scope>NUCLEOTIDE SEQUENCE [LARGE SCALE GENOMIC DNA]</scope>
    <source>
        <strain evidence="2 3">B4121</strain>
    </source>
</reference>
<dbReference type="RefSeq" id="WP_020451602.1">
    <property type="nucleotide sequence ID" value="NZ_AP023088.1"/>
</dbReference>
<dbReference type="Proteomes" id="UP001216709">
    <property type="component" value="Unassembled WGS sequence"/>
</dbReference>
<keyword evidence="2" id="KW-0946">Virion</keyword>
<evidence type="ECO:0000313" key="1">
    <source>
        <dbReference type="EMBL" id="MDE1451477.1"/>
    </source>
</evidence>
<accession>A0A6N2F5W9</accession>
<comment type="caution">
    <text evidence="2">The sequence shown here is derived from an EMBL/GenBank/DDBJ whole genome shotgun (WGS) entry which is preliminary data.</text>
</comment>
<dbReference type="CDD" id="cd06464">
    <property type="entry name" value="ACD_sHsps-like"/>
    <property type="match status" value="1"/>
</dbReference>
<dbReference type="Proteomes" id="UP000185604">
    <property type="component" value="Unassembled WGS sequence"/>
</dbReference>
<organism evidence="2 3">
    <name type="scientific">Bacillus paralicheniformis</name>
    <dbReference type="NCBI Taxonomy" id="1648923"/>
    <lineage>
        <taxon>Bacteria</taxon>
        <taxon>Bacillati</taxon>
        <taxon>Bacillota</taxon>
        <taxon>Bacilli</taxon>
        <taxon>Bacillales</taxon>
        <taxon>Bacillaceae</taxon>
        <taxon>Bacillus</taxon>
    </lineage>
</organism>
<gene>
    <name evidence="2" type="ORF">B4121_4398</name>
    <name evidence="1" type="ORF">PVN32_04715</name>
</gene>
<dbReference type="InterPro" id="IPR008978">
    <property type="entry name" value="HSP20-like_chaperone"/>
</dbReference>